<dbReference type="PANTHER" id="PTHR34512">
    <property type="entry name" value="CELL SURFACE PROTEIN"/>
    <property type="match status" value="1"/>
</dbReference>
<protein>
    <recommendedName>
        <fullName evidence="4">Outer membrane protein assembly factor BamB</fullName>
    </recommendedName>
</protein>
<reference evidence="6 7" key="1">
    <citation type="submission" date="2017-08" db="EMBL/GenBank/DDBJ databases">
        <title>WGS of Clinical strains of the CDC Group NO-1 linked to zoonotic infections in humans.</title>
        <authorList>
            <person name="Bernier A.-M."/>
            <person name="Bernard K."/>
        </authorList>
    </citation>
    <scope>NUCLEOTIDE SEQUENCE [LARGE SCALE GENOMIC DNA]</scope>
    <source>
        <strain evidence="6 7">NML03-0146</strain>
    </source>
</reference>
<dbReference type="HAMAP" id="MF_00923">
    <property type="entry name" value="OM_assembly_BamB"/>
    <property type="match status" value="1"/>
</dbReference>
<evidence type="ECO:0000313" key="7">
    <source>
        <dbReference type="Proteomes" id="UP000217999"/>
    </source>
</evidence>
<dbReference type="Gene3D" id="2.130.10.10">
    <property type="entry name" value="YVTN repeat-like/Quinoprotein amine dehydrogenase"/>
    <property type="match status" value="1"/>
</dbReference>
<organism evidence="6 7">
    <name type="scientific">Vandammella animalimorsus</name>
    <dbReference type="NCBI Taxonomy" id="2029117"/>
    <lineage>
        <taxon>Bacteria</taxon>
        <taxon>Pseudomonadati</taxon>
        <taxon>Pseudomonadota</taxon>
        <taxon>Betaproteobacteria</taxon>
        <taxon>Burkholderiales</taxon>
        <taxon>Comamonadaceae</taxon>
        <taxon>Vandammella</taxon>
    </lineage>
</organism>
<dbReference type="NCBIfam" id="TIGR03300">
    <property type="entry name" value="assembly_YfgL"/>
    <property type="match status" value="1"/>
</dbReference>
<dbReference type="SUPFAM" id="SSF50998">
    <property type="entry name" value="Quinoprotein alcohol dehydrogenase-like"/>
    <property type="match status" value="1"/>
</dbReference>
<dbReference type="InterPro" id="IPR015943">
    <property type="entry name" value="WD40/YVTN_repeat-like_dom_sf"/>
</dbReference>
<comment type="function">
    <text evidence="4">Part of the outer membrane protein assembly complex, which is involved in assembly and insertion of beta-barrel proteins into the outer membrane.</text>
</comment>
<comment type="caution">
    <text evidence="6">The sequence shown here is derived from an EMBL/GenBank/DDBJ whole genome shotgun (WGS) entry which is preliminary data.</text>
</comment>
<name>A0A2A2A596_9BURK</name>
<dbReference type="InterPro" id="IPR002372">
    <property type="entry name" value="PQQ_rpt_dom"/>
</dbReference>
<dbReference type="InterPro" id="IPR011047">
    <property type="entry name" value="Quinoprotein_ADH-like_sf"/>
</dbReference>
<evidence type="ECO:0000313" key="6">
    <source>
        <dbReference type="EMBL" id="PAT33655.1"/>
    </source>
</evidence>
<dbReference type="InterPro" id="IPR018391">
    <property type="entry name" value="PQQ_b-propeller_rpt"/>
</dbReference>
<keyword evidence="3 4" id="KW-0998">Cell outer membrane</keyword>
<gene>
    <name evidence="4 6" type="primary">bamB</name>
    <name evidence="6" type="ORF">CK620_12345</name>
</gene>
<evidence type="ECO:0000256" key="4">
    <source>
        <dbReference type="HAMAP-Rule" id="MF_00923"/>
    </source>
</evidence>
<dbReference type="GO" id="GO:0009279">
    <property type="term" value="C:cell outer membrane"/>
    <property type="evidence" value="ECO:0007669"/>
    <property type="project" value="UniProtKB-SubCell"/>
</dbReference>
<dbReference type="InterPro" id="IPR017687">
    <property type="entry name" value="BamB"/>
</dbReference>
<sequence>MSAFSSSLSCSSRTPARRAARALAVLALAGQLAACAMFSSSKAPKPRELEPNEARFAASQVWTAQIGNLGNIELQPLVHQLSVTLATASGTVMSLQPTTGEQLWQARVGERLVAGVGGDGQTFAVISARNEVVALRDGQVLWRYALPGRSFTPPLVAGGRVFVITAERALLALDADNGALIWDRPADDEESLALQQALLLTAVGDTLVAGFSGRVVGIDPDTGTLRWEANVAVPRGINDIERLVDVVGHFSREDSSLCVQAFQAAIGCVDARSGSTSWSQRLNGAVGVHGDGQTVYSVDATGRIQAWSRQDGHQQWLSDRLQYRQLTAPLRLGRVLAVGDASGWLHLLEGSDGSPLNRFQTNRSGLRIAPVYAGNTLIAISNNGTVYGFRPD</sequence>
<keyword evidence="1 4" id="KW-0732">Signal</keyword>
<dbReference type="SMART" id="SM00564">
    <property type="entry name" value="PQQ"/>
    <property type="match status" value="3"/>
</dbReference>
<keyword evidence="2 4" id="KW-0472">Membrane</keyword>
<dbReference type="EMBL" id="NSJF01000007">
    <property type="protein sequence ID" value="PAT33655.1"/>
    <property type="molecule type" value="Genomic_DNA"/>
</dbReference>
<comment type="subcellular location">
    <subcellularLocation>
        <location evidence="4">Cell outer membrane</location>
    </subcellularLocation>
</comment>
<evidence type="ECO:0000259" key="5">
    <source>
        <dbReference type="Pfam" id="PF13360"/>
    </source>
</evidence>
<comment type="subunit">
    <text evidence="4">Part of the Bam complex.</text>
</comment>
<dbReference type="PANTHER" id="PTHR34512:SF30">
    <property type="entry name" value="OUTER MEMBRANE PROTEIN ASSEMBLY FACTOR BAMB"/>
    <property type="match status" value="1"/>
</dbReference>
<dbReference type="RefSeq" id="WP_095550551.1">
    <property type="nucleotide sequence ID" value="NZ_CP156659.1"/>
</dbReference>
<proteinExistence type="inferred from homology"/>
<comment type="similarity">
    <text evidence="4">Belongs to the BamB family.</text>
</comment>
<evidence type="ECO:0000256" key="1">
    <source>
        <dbReference type="ARBA" id="ARBA00022729"/>
    </source>
</evidence>
<dbReference type="Proteomes" id="UP000217999">
    <property type="component" value="Unassembled WGS sequence"/>
</dbReference>
<feature type="domain" description="Pyrrolo-quinoline quinone repeat" evidence="5">
    <location>
        <begin position="89"/>
        <end position="316"/>
    </location>
</feature>
<evidence type="ECO:0000256" key="2">
    <source>
        <dbReference type="ARBA" id="ARBA00023136"/>
    </source>
</evidence>
<dbReference type="Pfam" id="PF13360">
    <property type="entry name" value="PQQ_2"/>
    <property type="match status" value="1"/>
</dbReference>
<dbReference type="GO" id="GO:0051205">
    <property type="term" value="P:protein insertion into membrane"/>
    <property type="evidence" value="ECO:0007669"/>
    <property type="project" value="UniProtKB-UniRule"/>
</dbReference>
<dbReference type="GO" id="GO:0043165">
    <property type="term" value="P:Gram-negative-bacterium-type cell outer membrane assembly"/>
    <property type="evidence" value="ECO:0007669"/>
    <property type="project" value="UniProtKB-UniRule"/>
</dbReference>
<accession>A0A2A2A596</accession>
<evidence type="ECO:0000256" key="3">
    <source>
        <dbReference type="ARBA" id="ARBA00023237"/>
    </source>
</evidence>
<dbReference type="AlphaFoldDB" id="A0A2A2A596"/>